<dbReference type="InterPro" id="IPR005312">
    <property type="entry name" value="DUF1759"/>
</dbReference>
<dbReference type="Proteomes" id="UP000887569">
    <property type="component" value="Unplaced"/>
</dbReference>
<keyword evidence="1" id="KW-1185">Reference proteome</keyword>
<protein>
    <submittedName>
        <fullName evidence="2">Peptidase aspartic putative domain-containing protein</fullName>
    </submittedName>
</protein>
<organism evidence="1 2">
    <name type="scientific">Parascaris univalens</name>
    <name type="common">Nematode worm</name>
    <dbReference type="NCBI Taxonomy" id="6257"/>
    <lineage>
        <taxon>Eukaryota</taxon>
        <taxon>Metazoa</taxon>
        <taxon>Ecdysozoa</taxon>
        <taxon>Nematoda</taxon>
        <taxon>Chromadorea</taxon>
        <taxon>Rhabditida</taxon>
        <taxon>Spirurina</taxon>
        <taxon>Ascaridomorpha</taxon>
        <taxon>Ascaridoidea</taxon>
        <taxon>Ascarididae</taxon>
        <taxon>Parascaris</taxon>
    </lineage>
</organism>
<proteinExistence type="predicted"/>
<reference evidence="2" key="1">
    <citation type="submission" date="2022-11" db="UniProtKB">
        <authorList>
            <consortium name="WormBaseParasite"/>
        </authorList>
    </citation>
    <scope>IDENTIFICATION</scope>
</reference>
<name>A0A915A7Z1_PARUN</name>
<sequence>MSMNALQLPRLQIAKFDRQHHKWPKFWATFLHVVNSQPLAEIEGKALEAVGGFTVAPKNYETVKPTLQQRLRRSEVLLKSLYAELHDAATPTKDLEECVASVGRIRQQLEQLGENINNAQTELCIEKRLSRWALLEAEQVKEADAAWSVRKLRDKLQAIVRIREIMRTATIGKPTHEGRQVQKQAIRTVAAIATPEQQERDKTVLLLSTFVKVRGDAPHTKTIKVPVLFDVGSERSFITKEIVQQLAIEAKHKRPLTVDGLGGTHIT</sequence>
<evidence type="ECO:0000313" key="2">
    <source>
        <dbReference type="WBParaSite" id="PgE390_g001_t01"/>
    </source>
</evidence>
<accession>A0A915A7Z1</accession>
<dbReference type="Pfam" id="PF03564">
    <property type="entry name" value="DUF1759"/>
    <property type="match status" value="1"/>
</dbReference>
<evidence type="ECO:0000313" key="1">
    <source>
        <dbReference type="Proteomes" id="UP000887569"/>
    </source>
</evidence>
<dbReference type="AlphaFoldDB" id="A0A915A7Z1"/>
<dbReference type="WBParaSite" id="PgE390_g001_t01">
    <property type="protein sequence ID" value="PgE390_g001_t01"/>
    <property type="gene ID" value="PgE390_g001"/>
</dbReference>